<proteinExistence type="predicted"/>
<dbReference type="EMBL" id="JBAMIC010000172">
    <property type="protein sequence ID" value="KAK7089883.1"/>
    <property type="molecule type" value="Genomic_DNA"/>
</dbReference>
<evidence type="ECO:0000313" key="2">
    <source>
        <dbReference type="Proteomes" id="UP001374579"/>
    </source>
</evidence>
<dbReference type="Proteomes" id="UP001374579">
    <property type="component" value="Unassembled WGS sequence"/>
</dbReference>
<dbReference type="AlphaFoldDB" id="A0AAN9FZD7"/>
<organism evidence="1 2">
    <name type="scientific">Littorina saxatilis</name>
    <dbReference type="NCBI Taxonomy" id="31220"/>
    <lineage>
        <taxon>Eukaryota</taxon>
        <taxon>Metazoa</taxon>
        <taxon>Spiralia</taxon>
        <taxon>Lophotrochozoa</taxon>
        <taxon>Mollusca</taxon>
        <taxon>Gastropoda</taxon>
        <taxon>Caenogastropoda</taxon>
        <taxon>Littorinimorpha</taxon>
        <taxon>Littorinoidea</taxon>
        <taxon>Littorinidae</taxon>
        <taxon>Littorina</taxon>
    </lineage>
</organism>
<evidence type="ECO:0000313" key="1">
    <source>
        <dbReference type="EMBL" id="KAK7089883.1"/>
    </source>
</evidence>
<comment type="caution">
    <text evidence="1">The sequence shown here is derived from an EMBL/GenBank/DDBJ whole genome shotgun (WGS) entry which is preliminary data.</text>
</comment>
<accession>A0AAN9FZD7</accession>
<gene>
    <name evidence="1" type="ORF">V1264_024534</name>
</gene>
<keyword evidence="2" id="KW-1185">Reference proteome</keyword>
<sequence length="177" mass="19472">MAAVTRPRLCASCLSSWLALPGVLPLFALLFAYPGWVYASKQGMKTRAFEGHSHITEVECSGEVLDSATDLLTMVLYNKADKRVLATANLKKQECATSDQFAACIINENDSKRSRLKTLVLDLAEEELRHFGCNLTTFSTGGKTQIFTWSIFASKFSTSRSVVCSFTVLEVRSTSVV</sequence>
<protein>
    <submittedName>
        <fullName evidence="1">Uncharacterized protein</fullName>
    </submittedName>
</protein>
<name>A0AAN9FZD7_9CAEN</name>
<reference evidence="1 2" key="1">
    <citation type="submission" date="2024-02" db="EMBL/GenBank/DDBJ databases">
        <title>Chromosome-scale genome assembly of the rough periwinkle Littorina saxatilis.</title>
        <authorList>
            <person name="De Jode A."/>
            <person name="Faria R."/>
            <person name="Formenti G."/>
            <person name="Sims Y."/>
            <person name="Smith T.P."/>
            <person name="Tracey A."/>
            <person name="Wood J.M.D."/>
            <person name="Zagrodzka Z.B."/>
            <person name="Johannesson K."/>
            <person name="Butlin R.K."/>
            <person name="Leder E.H."/>
        </authorList>
    </citation>
    <scope>NUCLEOTIDE SEQUENCE [LARGE SCALE GENOMIC DNA]</scope>
    <source>
        <strain evidence="1">Snail1</strain>
        <tissue evidence="1">Muscle</tissue>
    </source>
</reference>